<reference evidence="1" key="2">
    <citation type="submission" date="2023-06" db="EMBL/GenBank/DDBJ databases">
        <authorList>
            <person name="Swenson N.G."/>
            <person name="Wegrzyn J.L."/>
            <person name="Mcevoy S.L."/>
        </authorList>
    </citation>
    <scope>NUCLEOTIDE SEQUENCE</scope>
    <source>
        <strain evidence="1">NS2018</strain>
        <tissue evidence="1">Leaf</tissue>
    </source>
</reference>
<dbReference type="Proteomes" id="UP001168877">
    <property type="component" value="Unassembled WGS sequence"/>
</dbReference>
<name>A0AA39TRF7_ACESA</name>
<reference evidence="1" key="1">
    <citation type="journal article" date="2022" name="Plant J.">
        <title>Strategies of tolerance reflected in two North American maple genomes.</title>
        <authorList>
            <person name="McEvoy S.L."/>
            <person name="Sezen U.U."/>
            <person name="Trouern-Trend A."/>
            <person name="McMahon S.M."/>
            <person name="Schaberg P.G."/>
            <person name="Yang J."/>
            <person name="Wegrzyn J.L."/>
            <person name="Swenson N.G."/>
        </authorList>
    </citation>
    <scope>NUCLEOTIDE SEQUENCE</scope>
    <source>
        <strain evidence="1">NS2018</strain>
    </source>
</reference>
<proteinExistence type="predicted"/>
<organism evidence="1 2">
    <name type="scientific">Acer saccharum</name>
    <name type="common">Sugar maple</name>
    <dbReference type="NCBI Taxonomy" id="4024"/>
    <lineage>
        <taxon>Eukaryota</taxon>
        <taxon>Viridiplantae</taxon>
        <taxon>Streptophyta</taxon>
        <taxon>Embryophyta</taxon>
        <taxon>Tracheophyta</taxon>
        <taxon>Spermatophyta</taxon>
        <taxon>Magnoliopsida</taxon>
        <taxon>eudicotyledons</taxon>
        <taxon>Gunneridae</taxon>
        <taxon>Pentapetalae</taxon>
        <taxon>rosids</taxon>
        <taxon>malvids</taxon>
        <taxon>Sapindales</taxon>
        <taxon>Sapindaceae</taxon>
        <taxon>Hippocastanoideae</taxon>
        <taxon>Acereae</taxon>
        <taxon>Acer</taxon>
    </lineage>
</organism>
<dbReference type="AlphaFoldDB" id="A0AA39TRF7"/>
<evidence type="ECO:0000313" key="2">
    <source>
        <dbReference type="Proteomes" id="UP001168877"/>
    </source>
</evidence>
<evidence type="ECO:0000313" key="1">
    <source>
        <dbReference type="EMBL" id="KAK0608123.1"/>
    </source>
</evidence>
<keyword evidence="2" id="KW-1185">Reference proteome</keyword>
<comment type="caution">
    <text evidence="1">The sequence shown here is derived from an EMBL/GenBank/DDBJ whole genome shotgun (WGS) entry which is preliminary data.</text>
</comment>
<dbReference type="EMBL" id="JAUESC010000001">
    <property type="protein sequence ID" value="KAK0608123.1"/>
    <property type="molecule type" value="Genomic_DNA"/>
</dbReference>
<sequence length="236" mass="25683">MESKASWNVSLRHGISKESHGIIMESFRRNFNYYNQKAITFLPGPEDSIRNFGREKDEVLQGSMGGIGEFGVTGDVISSIADSSTIGDLTDSGDKVVRTIADVSMHESSASHNQVVEVEAFISNGTELGAFNAKEVEEKCLRNSVGECSYDQVPVGPVGPVQKANEDIEYLQLNLNQVGDGPSNKALKSLLNEVGLDTSLRLDSKLERVRGGKFGKHRIRSSRFGNLGVCLSTEKV</sequence>
<gene>
    <name evidence="1" type="ORF">LWI29_025825</name>
</gene>
<protein>
    <submittedName>
        <fullName evidence="1">Uncharacterized protein</fullName>
    </submittedName>
</protein>
<accession>A0AA39TRF7</accession>